<accession>A0A426QHJ7</accession>
<organism evidence="1 2">
    <name type="scientific">Thiohalobacter thiocyanaticus</name>
    <dbReference type="NCBI Taxonomy" id="585455"/>
    <lineage>
        <taxon>Bacteria</taxon>
        <taxon>Pseudomonadati</taxon>
        <taxon>Pseudomonadota</taxon>
        <taxon>Gammaproteobacteria</taxon>
        <taxon>Thiohalobacterales</taxon>
        <taxon>Thiohalobacteraceae</taxon>
        <taxon>Thiohalobacter</taxon>
    </lineage>
</organism>
<protein>
    <submittedName>
        <fullName evidence="1">Uncharacterized protein</fullName>
    </submittedName>
</protein>
<sequence>MNASEALAEGLHLAADRLALRLAVRALGAAEQVERIRVRDVLSLDDYARVLDYLAKLTPVRDVEVLAVEGNDLDLLLALDGERQTLERLLDIGRVLERDAAAPEPVYRLTPR</sequence>
<proteinExistence type="predicted"/>
<dbReference type="RefSeq" id="WP_125180427.1">
    <property type="nucleotide sequence ID" value="NZ_QZMU01000001.1"/>
</dbReference>
<gene>
    <name evidence="1" type="ORF">D6C00_04080</name>
</gene>
<evidence type="ECO:0000313" key="1">
    <source>
        <dbReference type="EMBL" id="RRQ21213.1"/>
    </source>
</evidence>
<comment type="caution">
    <text evidence="1">The sequence shown here is derived from an EMBL/GenBank/DDBJ whole genome shotgun (WGS) entry which is preliminary data.</text>
</comment>
<dbReference type="Proteomes" id="UP000287798">
    <property type="component" value="Unassembled WGS sequence"/>
</dbReference>
<dbReference type="AlphaFoldDB" id="A0A426QHJ7"/>
<name>A0A426QHJ7_9GAMM</name>
<keyword evidence="2" id="KW-1185">Reference proteome</keyword>
<dbReference type="EMBL" id="QZMU01000001">
    <property type="protein sequence ID" value="RRQ21213.1"/>
    <property type="molecule type" value="Genomic_DNA"/>
</dbReference>
<evidence type="ECO:0000313" key="2">
    <source>
        <dbReference type="Proteomes" id="UP000287798"/>
    </source>
</evidence>
<reference evidence="1 2" key="1">
    <citation type="journal article" date="2010" name="Int. J. Syst. Evol. Microbiol.">
        <title>Thiohalobacter thiocyanaticus gen. nov., sp. nov., a moderately halophilic, sulfur-oxidizing gammaproteobacterium from hypersaline lakes, that utilizes thiocyanate.</title>
        <authorList>
            <person name="Sorokin D.Y."/>
            <person name="Kovaleva O.L."/>
            <person name="Tourova T.P."/>
            <person name="Muyzer G."/>
        </authorList>
    </citation>
    <scope>NUCLEOTIDE SEQUENCE [LARGE SCALE GENOMIC DNA]</scope>
    <source>
        <strain evidence="1 2">Hrh1</strain>
    </source>
</reference>